<dbReference type="EMBL" id="PXWF02000090">
    <property type="protein sequence ID" value="PWF49403.1"/>
    <property type="molecule type" value="Genomic_DNA"/>
</dbReference>
<organism evidence="2 3">
    <name type="scientific">Massilia glaciei</name>
    <dbReference type="NCBI Taxonomy" id="1524097"/>
    <lineage>
        <taxon>Bacteria</taxon>
        <taxon>Pseudomonadati</taxon>
        <taxon>Pseudomonadota</taxon>
        <taxon>Betaproteobacteria</taxon>
        <taxon>Burkholderiales</taxon>
        <taxon>Oxalobacteraceae</taxon>
        <taxon>Telluria group</taxon>
        <taxon>Massilia</taxon>
    </lineage>
</organism>
<protein>
    <submittedName>
        <fullName evidence="2">DUF1566 domain-containing protein</fullName>
    </submittedName>
</protein>
<accession>A0A2U2HPI2</accession>
<gene>
    <name evidence="2" type="ORF">C7C56_006705</name>
</gene>
<keyword evidence="3" id="KW-1185">Reference proteome</keyword>
<proteinExistence type="predicted"/>
<dbReference type="PANTHER" id="PTHR35812:SF1">
    <property type="entry name" value="LIPOPROTEIN"/>
    <property type="match status" value="1"/>
</dbReference>
<sequence length="232" mass="23809">MAVLFASICRFLAGCSGTPEKLSASDALDRIHPAGRRARGGPAPFFFGANMKPTSRRRARALSTLLAAALAALSAPAGAACNGADINPSTPDARFVVSGETVSDTATGLVWKRCAEGLTGADCAGGAALAGSWAEALARVAAVNAAPATLGANSSDWRLPNRNELASLVERKCAAPAINATIFPRTPAQSFWTGSPYAQHTALAWYVDYNAGDVGPALKTGAKNIRLVRAGQ</sequence>
<evidence type="ECO:0000313" key="2">
    <source>
        <dbReference type="EMBL" id="PWF49403.1"/>
    </source>
</evidence>
<dbReference type="Pfam" id="PF07603">
    <property type="entry name" value="Lcl_C"/>
    <property type="match status" value="1"/>
</dbReference>
<dbReference type="AlphaFoldDB" id="A0A2U2HPI2"/>
<comment type="caution">
    <text evidence="2">The sequence shown here is derived from an EMBL/GenBank/DDBJ whole genome shotgun (WGS) entry which is preliminary data.</text>
</comment>
<evidence type="ECO:0000259" key="1">
    <source>
        <dbReference type="Pfam" id="PF07603"/>
    </source>
</evidence>
<name>A0A2U2HPI2_9BURK</name>
<feature type="domain" description="Lcl C-terminal" evidence="1">
    <location>
        <begin position="100"/>
        <end position="229"/>
    </location>
</feature>
<dbReference type="Proteomes" id="UP000241421">
    <property type="component" value="Unassembled WGS sequence"/>
</dbReference>
<dbReference type="OrthoDB" id="8555302at2"/>
<dbReference type="InterPro" id="IPR011460">
    <property type="entry name" value="Lcl_C"/>
</dbReference>
<dbReference type="PANTHER" id="PTHR35812">
    <property type="entry name" value="LIPOPROTEIN"/>
    <property type="match status" value="1"/>
</dbReference>
<evidence type="ECO:0000313" key="3">
    <source>
        <dbReference type="Proteomes" id="UP000241421"/>
    </source>
</evidence>
<reference evidence="2 3" key="1">
    <citation type="submission" date="2018-04" db="EMBL/GenBank/DDBJ databases">
        <title>Massilia violaceinigra sp. nov., a novel purple-pigmented bacterium isolated from Tianshan glacier, Xinjiang, China.</title>
        <authorList>
            <person name="Wang H."/>
        </authorList>
    </citation>
    <scope>NUCLEOTIDE SEQUENCE [LARGE SCALE GENOMIC DNA]</scope>
    <source>
        <strain evidence="2 3">B448-2</strain>
    </source>
</reference>